<feature type="compositionally biased region" description="Low complexity" evidence="1">
    <location>
        <begin position="147"/>
        <end position="161"/>
    </location>
</feature>
<dbReference type="WBParaSite" id="Pan_g21171.t1">
    <property type="protein sequence ID" value="Pan_g21171.t1"/>
    <property type="gene ID" value="Pan_g21171"/>
</dbReference>
<evidence type="ECO:0000256" key="1">
    <source>
        <dbReference type="SAM" id="MobiDB-lite"/>
    </source>
</evidence>
<accession>A0A7E4ZW53</accession>
<feature type="compositionally biased region" description="Low complexity" evidence="1">
    <location>
        <begin position="116"/>
        <end position="127"/>
    </location>
</feature>
<name>A0A7E4ZW53_PANRE</name>
<feature type="region of interest" description="Disordered" evidence="1">
    <location>
        <begin position="302"/>
        <end position="339"/>
    </location>
</feature>
<feature type="compositionally biased region" description="Polar residues" evidence="1">
    <location>
        <begin position="410"/>
        <end position="420"/>
    </location>
</feature>
<organism evidence="2 3">
    <name type="scientific">Panagrellus redivivus</name>
    <name type="common">Microworm</name>
    <dbReference type="NCBI Taxonomy" id="6233"/>
    <lineage>
        <taxon>Eukaryota</taxon>
        <taxon>Metazoa</taxon>
        <taxon>Ecdysozoa</taxon>
        <taxon>Nematoda</taxon>
        <taxon>Chromadorea</taxon>
        <taxon>Rhabditida</taxon>
        <taxon>Tylenchina</taxon>
        <taxon>Panagrolaimomorpha</taxon>
        <taxon>Panagrolaimoidea</taxon>
        <taxon>Panagrolaimidae</taxon>
        <taxon>Panagrellus</taxon>
    </lineage>
</organism>
<reference evidence="3" key="2">
    <citation type="submission" date="2020-10" db="UniProtKB">
        <authorList>
            <consortium name="WormBaseParasite"/>
        </authorList>
    </citation>
    <scope>IDENTIFICATION</scope>
</reference>
<evidence type="ECO:0000313" key="3">
    <source>
        <dbReference type="WBParaSite" id="Pan_g21171.t1"/>
    </source>
</evidence>
<reference evidence="2" key="1">
    <citation type="journal article" date="2013" name="Genetics">
        <title>The draft genome and transcriptome of Panagrellus redivivus are shaped by the harsh demands of a free-living lifestyle.</title>
        <authorList>
            <person name="Srinivasan J."/>
            <person name="Dillman A.R."/>
            <person name="Macchietto M.G."/>
            <person name="Heikkinen L."/>
            <person name="Lakso M."/>
            <person name="Fracchia K.M."/>
            <person name="Antoshechkin I."/>
            <person name="Mortazavi A."/>
            <person name="Wong G."/>
            <person name="Sternberg P.W."/>
        </authorList>
    </citation>
    <scope>NUCLEOTIDE SEQUENCE [LARGE SCALE GENOMIC DNA]</scope>
    <source>
        <strain evidence="2">MT8872</strain>
    </source>
</reference>
<feature type="region of interest" description="Disordered" evidence="1">
    <location>
        <begin position="142"/>
        <end position="177"/>
    </location>
</feature>
<proteinExistence type="predicted"/>
<protein>
    <submittedName>
        <fullName evidence="3">TPR_REGION domain-containing protein</fullName>
    </submittedName>
</protein>
<feature type="region of interest" description="Disordered" evidence="1">
    <location>
        <begin position="82"/>
        <end position="129"/>
    </location>
</feature>
<feature type="compositionally biased region" description="Acidic residues" evidence="1">
    <location>
        <begin position="311"/>
        <end position="326"/>
    </location>
</feature>
<sequence>MSWHGSEGSYSNDENRDPAIYGDYEDEEFEVISPGNTPSPHDPNSVISRLIAHRQAAAASAANAASGSTSSAVLPRVSDFDFREPASSTSGAASSSDASGILNSPQPDSSIVDYGSASTATAPTEPANVDIATDAVTVYYPESNSLEVTQEPQQQSEQASSNLTPAREPSNVEDAEIDLYAPSTSYEAYGEGSSDVYYRNPYTPEFSPAVSPEPIGDVSIGFSPIGRIEDFEGVPCSSKDVLVPKAIKRRWQDNDGFEEPAAKRASTLEMYRFIKDTEGGNRGKDDAEPTLERDEFVEEAMADNSRHILDSIDETDDVDLGSEESSLESPPPYEEGERITFQAIPRNRDRSACILEQRIRERTMTPRPSPIKEHPVIGYQLFSRASSLAPEARPKSPQFAKPALPMRPSQPRSPSVQKQPITKPKHKNKVISSFVREAVHRAKIMLIQLLGIDHTRQKMCQKMIKNVELNIIEAIRKQKYMKSVEHQIFRKEAASMVYQWVDDLTKYDPKPMSQAMFLKFISEKFIPAKADRLWAIETAVKCSNSNSKIVNYRIRLGKHQTLMGGDTVPLEVKIAYKILLTPKFAEIMSTINMADTVLLKVVDVISDLLLENGGYLLFLGEKRQLEPFVGDAFENSRNFWCSLSNKSEKVEKMAFEMMDMMTNWPQLESFGKEMLSRINGLRLLNLVAPEEILDASFEADFNAYFPRPSRRADWVKAVIKNVIKPKVVQDVWNQMPIEEVIRFRPVFFEWLFRWALIAPEIFVFFDPYTAFNANSVYSEQLLKGNKFTQQNQVWKSTVLLNHYKSKVCSIKMPEVVNLMESVHNFIMDNRQSYTKVKGIFLRLHSYPKHLRISLASFVNFNARPFPAKDVISLNDMIPLVRRIFNHVSYPCVEHRFNIIVDNPNPRPAALQAKYEKLVHRISNTVYDFINTLNLTERSYFVLTHPLLNSDYLAEIKDKVHETAFGDCDVSDLFELNSYMYKLKASRTMKTDFWNSCKNERTNVINKVRVPAKEFNDLATNEKRFEASIRGLFAKHYIQIGRGRRNIPDEVNLFIYAAIFAKHASCGDYEGFLDALYVELELHERILESEECYLDLDLFKDAMESVLLKVQDELIERWQFSGLKLPYPNIPTIKPPGTSKNLLAKYLVLNAAMMHQYHEDMQKIVNQLREISQSQWKVLLTSMLNRAHQALKIIHENLDIDIIDSQLSFVGVPPDVGADWPKIYINIKCLFGIQNTILLNNIVLWYYNWIRIPKAADAMIQVMRIVRERFELRDCFGYADDYILDMFKDRLMMPNEKEVVGFSEDATRMQFLDYDINVESVDSDIEDYYGENDPASVYSSVSDVEPDLCDFEVQFKPYMNFHQLNNDLPDLQQPYFETGRPHFFHDPNIYPRRRDGHPQDIAFRCNLFVASMLYEKSKRLVHYENYVKLFALFQNVMQAGLPDLKQMKTPGRFEMSLKI</sequence>
<feature type="region of interest" description="Disordered" evidence="1">
    <location>
        <begin position="1"/>
        <end position="46"/>
    </location>
</feature>
<feature type="compositionally biased region" description="Low complexity" evidence="1">
    <location>
        <begin position="86"/>
        <end position="99"/>
    </location>
</feature>
<dbReference type="Proteomes" id="UP000492821">
    <property type="component" value="Unassembled WGS sequence"/>
</dbReference>
<keyword evidence="2" id="KW-1185">Reference proteome</keyword>
<evidence type="ECO:0000313" key="2">
    <source>
        <dbReference type="Proteomes" id="UP000492821"/>
    </source>
</evidence>
<feature type="region of interest" description="Disordered" evidence="1">
    <location>
        <begin position="387"/>
        <end position="427"/>
    </location>
</feature>